<dbReference type="NCBIfam" id="TIGR00166">
    <property type="entry name" value="S6"/>
    <property type="match status" value="1"/>
</dbReference>
<evidence type="ECO:0000256" key="4">
    <source>
        <dbReference type="ARBA" id="ARBA00023128"/>
    </source>
</evidence>
<dbReference type="FunFam" id="3.30.70.60:FF:000007">
    <property type="entry name" value="37S ribosomal protein Mrp17"/>
    <property type="match status" value="1"/>
</dbReference>
<dbReference type="InterPro" id="IPR035980">
    <property type="entry name" value="Ribosomal_bS6_sf"/>
</dbReference>
<dbReference type="GO" id="GO:0005763">
    <property type="term" value="C:mitochondrial small ribosomal subunit"/>
    <property type="evidence" value="ECO:0007669"/>
    <property type="project" value="TreeGrafter"/>
</dbReference>
<sequence>MAIIGRGMESRGAKTADREEATSLGLNVRLALKSFRLFLTSSVVHHKEGMPLYELVGIVRPGKLAEVREIAKTTSTVILNAGGVIRGITNWGTFLLPKPQRRHNALHHFGHHFIVRFDSSSRTQHAVRRTLGLDPRMIRYSVVKLGSTLDEIKDVAGQAQWNPNVDNGRLLGER</sequence>
<dbReference type="InterPro" id="IPR014717">
    <property type="entry name" value="Transl_elong_EF1B/ribsomal_bS6"/>
</dbReference>
<evidence type="ECO:0000256" key="3">
    <source>
        <dbReference type="ARBA" id="ARBA00022980"/>
    </source>
</evidence>
<dbReference type="PANTHER" id="PTHR21011:SF1">
    <property type="entry name" value="SMALL RIBOSOMAL SUBUNIT PROTEIN BS6M"/>
    <property type="match status" value="1"/>
</dbReference>
<accession>A0A2P7Z488</accession>
<dbReference type="Gene3D" id="3.30.70.60">
    <property type="match status" value="1"/>
</dbReference>
<dbReference type="EMBL" id="NHZQ01000331">
    <property type="protein sequence ID" value="PSK43037.1"/>
    <property type="molecule type" value="Genomic_DNA"/>
</dbReference>
<dbReference type="CDD" id="cd15465">
    <property type="entry name" value="bS6_mito"/>
    <property type="match status" value="1"/>
</dbReference>
<keyword evidence="4" id="KW-0496">Mitochondrion</keyword>
<evidence type="ECO:0000256" key="2">
    <source>
        <dbReference type="ARBA" id="ARBA00009512"/>
    </source>
</evidence>
<comment type="subcellular location">
    <subcellularLocation>
        <location evidence="1">Mitochondrion</location>
    </subcellularLocation>
</comment>
<dbReference type="GO" id="GO:0003735">
    <property type="term" value="F:structural constituent of ribosome"/>
    <property type="evidence" value="ECO:0007669"/>
    <property type="project" value="InterPro"/>
</dbReference>
<protein>
    <recommendedName>
        <fullName evidence="6">Small ribosomal subunit protein bS6m</fullName>
    </recommendedName>
</protein>
<name>A0A2P7Z488_9PEZI</name>
<dbReference type="PANTHER" id="PTHR21011">
    <property type="entry name" value="MITOCHONDRIAL 28S RIBOSOMAL PROTEIN S6"/>
    <property type="match status" value="1"/>
</dbReference>
<comment type="caution">
    <text evidence="8">The sequence shown here is derived from an EMBL/GenBank/DDBJ whole genome shotgun (WGS) entry which is preliminary data.</text>
</comment>
<keyword evidence="9" id="KW-1185">Reference proteome</keyword>
<organism evidence="8 9">
    <name type="scientific">Elsinoe australis</name>
    <dbReference type="NCBI Taxonomy" id="40998"/>
    <lineage>
        <taxon>Eukaryota</taxon>
        <taxon>Fungi</taxon>
        <taxon>Dikarya</taxon>
        <taxon>Ascomycota</taxon>
        <taxon>Pezizomycotina</taxon>
        <taxon>Dothideomycetes</taxon>
        <taxon>Dothideomycetidae</taxon>
        <taxon>Myriangiales</taxon>
        <taxon>Elsinoaceae</taxon>
        <taxon>Elsinoe</taxon>
    </lineage>
</organism>
<proteinExistence type="inferred from homology"/>
<dbReference type="OrthoDB" id="10259681at2759"/>
<evidence type="ECO:0000313" key="8">
    <source>
        <dbReference type="EMBL" id="PSK43037.1"/>
    </source>
</evidence>
<dbReference type="AlphaFoldDB" id="A0A2P7Z488"/>
<dbReference type="InterPro" id="IPR000529">
    <property type="entry name" value="Ribosomal_bS6"/>
</dbReference>
<keyword evidence="3 8" id="KW-0689">Ribosomal protein</keyword>
<evidence type="ECO:0000256" key="7">
    <source>
        <dbReference type="ARBA" id="ARBA00037226"/>
    </source>
</evidence>
<dbReference type="SUPFAM" id="SSF54995">
    <property type="entry name" value="Ribosomal protein S6"/>
    <property type="match status" value="1"/>
</dbReference>
<comment type="function">
    <text evidence="7">Component of the mitochondrial ribosome (mitoribosome), a dedicated translation machinery responsible for the synthesis of mitochondrial genome-encoded proteins, including at least some of the essential transmembrane subunits of the mitochondrial respiratory chain. The mitoribosomes are attached to the mitochondrial inner membrane and translation products are cotranslationally integrated into the membrane.</text>
</comment>
<evidence type="ECO:0000313" key="9">
    <source>
        <dbReference type="Proteomes" id="UP000243723"/>
    </source>
</evidence>
<evidence type="ECO:0000256" key="6">
    <source>
        <dbReference type="ARBA" id="ARBA00035170"/>
    </source>
</evidence>
<dbReference type="STRING" id="40998.A0A2P7Z488"/>
<dbReference type="GO" id="GO:0006412">
    <property type="term" value="P:translation"/>
    <property type="evidence" value="ECO:0007669"/>
    <property type="project" value="InterPro"/>
</dbReference>
<reference evidence="8 9" key="1">
    <citation type="submission" date="2017-05" db="EMBL/GenBank/DDBJ databases">
        <title>Draft genome sequence of Elsinoe australis.</title>
        <authorList>
            <person name="Cheng Q."/>
        </authorList>
    </citation>
    <scope>NUCLEOTIDE SEQUENCE [LARGE SCALE GENOMIC DNA]</scope>
    <source>
        <strain evidence="8 9">NL1</strain>
    </source>
</reference>
<dbReference type="Pfam" id="PF01250">
    <property type="entry name" value="Ribosomal_S6"/>
    <property type="match status" value="1"/>
</dbReference>
<comment type="similarity">
    <text evidence="2">Belongs to the bacterial ribosomal protein bS6 family.</text>
</comment>
<evidence type="ECO:0000256" key="1">
    <source>
        <dbReference type="ARBA" id="ARBA00004173"/>
    </source>
</evidence>
<gene>
    <name evidence="8" type="ORF">B9Z65_6991</name>
</gene>
<keyword evidence="5" id="KW-0687">Ribonucleoprotein</keyword>
<dbReference type="Proteomes" id="UP000243723">
    <property type="component" value="Unassembled WGS sequence"/>
</dbReference>
<evidence type="ECO:0000256" key="5">
    <source>
        <dbReference type="ARBA" id="ARBA00023274"/>
    </source>
</evidence>
<dbReference type="GO" id="GO:0070181">
    <property type="term" value="F:small ribosomal subunit rRNA binding"/>
    <property type="evidence" value="ECO:0007669"/>
    <property type="project" value="TreeGrafter"/>
</dbReference>